<evidence type="ECO:0000313" key="2">
    <source>
        <dbReference type="EMBL" id="RZU40274.1"/>
    </source>
</evidence>
<dbReference type="InterPro" id="IPR035965">
    <property type="entry name" value="PAS-like_dom_sf"/>
</dbReference>
<evidence type="ECO:0000259" key="1">
    <source>
        <dbReference type="Pfam" id="PF08670"/>
    </source>
</evidence>
<dbReference type="RefSeq" id="WP_242617823.1">
    <property type="nucleotide sequence ID" value="NZ_SHKW01000001.1"/>
</dbReference>
<dbReference type="SUPFAM" id="SSF55785">
    <property type="entry name" value="PYP-like sensor domain (PAS domain)"/>
    <property type="match status" value="1"/>
</dbReference>
<comment type="caution">
    <text evidence="2">The sequence shown here is derived from an EMBL/GenBank/DDBJ whole genome shotgun (WGS) entry which is preliminary data.</text>
</comment>
<dbReference type="Proteomes" id="UP000292958">
    <property type="component" value="Unassembled WGS sequence"/>
</dbReference>
<dbReference type="AlphaFoldDB" id="A0A4Q7YSQ4"/>
<evidence type="ECO:0000313" key="3">
    <source>
        <dbReference type="Proteomes" id="UP000292958"/>
    </source>
</evidence>
<feature type="domain" description="MEKHLA" evidence="1">
    <location>
        <begin position="12"/>
        <end position="148"/>
    </location>
</feature>
<reference evidence="2 3" key="1">
    <citation type="submission" date="2019-02" db="EMBL/GenBank/DDBJ databases">
        <title>Genomic Encyclopedia of Archaeal and Bacterial Type Strains, Phase II (KMG-II): from individual species to whole genera.</title>
        <authorList>
            <person name="Goeker M."/>
        </authorList>
    </citation>
    <scope>NUCLEOTIDE SEQUENCE [LARGE SCALE GENOMIC DNA]</scope>
    <source>
        <strain evidence="2 3">DSM 18101</strain>
    </source>
</reference>
<organism evidence="2 3">
    <name type="scientific">Edaphobacter modestus</name>
    <dbReference type="NCBI Taxonomy" id="388466"/>
    <lineage>
        <taxon>Bacteria</taxon>
        <taxon>Pseudomonadati</taxon>
        <taxon>Acidobacteriota</taxon>
        <taxon>Terriglobia</taxon>
        <taxon>Terriglobales</taxon>
        <taxon>Acidobacteriaceae</taxon>
        <taxon>Edaphobacter</taxon>
    </lineage>
</organism>
<dbReference type="Gene3D" id="3.30.450.20">
    <property type="entry name" value="PAS domain"/>
    <property type="match status" value="1"/>
</dbReference>
<gene>
    <name evidence="2" type="ORF">BDD14_1720</name>
</gene>
<accession>A0A4Q7YSQ4</accession>
<protein>
    <submittedName>
        <fullName evidence="2">PAS domain S-box-containing protein</fullName>
    </submittedName>
</protein>
<proteinExistence type="predicted"/>
<name>A0A4Q7YSQ4_9BACT</name>
<dbReference type="EMBL" id="SHKW01000001">
    <property type="protein sequence ID" value="RZU40274.1"/>
    <property type="molecule type" value="Genomic_DNA"/>
</dbReference>
<sequence>MASIDLRSDLSFFRLLRDSYHRLTRLSLIPDEIEESRAPEWLYKTAPFGLLAHNTATDPVFLYGNQTAQSLFGYTWDELTALPSRLSAEAPERDERQRFLERVQRDGFVSGYSGIRITKDGRRFRIENATVWQLIDNAGTHHGQAAMLPTDAVKSVTSS</sequence>
<dbReference type="Pfam" id="PF08670">
    <property type="entry name" value="MEKHLA"/>
    <property type="match status" value="1"/>
</dbReference>
<dbReference type="InterPro" id="IPR013978">
    <property type="entry name" value="MEKHLA"/>
</dbReference>
<keyword evidence="3" id="KW-1185">Reference proteome</keyword>